<protein>
    <submittedName>
        <fullName evidence="1">Invasion associated locus B family protein</fullName>
    </submittedName>
</protein>
<name>A0A7Y3T9S9_9HYPH</name>
<dbReference type="Proteomes" id="UP000526233">
    <property type="component" value="Unassembled WGS sequence"/>
</dbReference>
<evidence type="ECO:0000313" key="2">
    <source>
        <dbReference type="Proteomes" id="UP000526233"/>
    </source>
</evidence>
<dbReference type="AlphaFoldDB" id="A0A7Y3T9S9"/>
<accession>A0A7Y3T9S9</accession>
<reference evidence="1 2" key="1">
    <citation type="submission" date="2018-11" db="EMBL/GenBank/DDBJ databases">
        <title>Genome sequencing and analysis.</title>
        <authorList>
            <person name="Huang Y.-T."/>
        </authorList>
    </citation>
    <scope>NUCLEOTIDE SEQUENCE [LARGE SCALE GENOMIC DNA]</scope>
    <source>
        <strain evidence="1 2">SHIN</strain>
    </source>
</reference>
<dbReference type="Gene3D" id="2.60.40.1880">
    <property type="entry name" value="Invasion associated locus B (IalB) protein"/>
    <property type="match status" value="1"/>
</dbReference>
<evidence type="ECO:0000313" key="1">
    <source>
        <dbReference type="EMBL" id="NNV23476.1"/>
    </source>
</evidence>
<dbReference type="Pfam" id="PF06776">
    <property type="entry name" value="IalB"/>
    <property type="match status" value="1"/>
</dbReference>
<dbReference type="InterPro" id="IPR010642">
    <property type="entry name" value="Invasion_prot_B"/>
</dbReference>
<sequence length="189" mass="21222">MRNLFYALFYSLIVFSGIYPAWSDEVGIKAFEVRPSIVTLPTGVEPGSYQRIIRPFQKWDLICDEDLKAMTKICNVTQTIEDHEGRFVFSWSLAATEAGKPMMILRVPADIIAQDRITLRFADQRQNLYIKIGACDVSACTAFVSLVPLIRKQIENKAPVRISYRSRGRGLVLFDAPMEGLSAAVAAIE</sequence>
<gene>
    <name evidence="1" type="ORF">EHE22_24135</name>
</gene>
<comment type="caution">
    <text evidence="1">The sequence shown here is derived from an EMBL/GenBank/DDBJ whole genome shotgun (WGS) entry which is preliminary data.</text>
</comment>
<dbReference type="EMBL" id="PKQI01000004">
    <property type="protein sequence ID" value="NNV23476.1"/>
    <property type="molecule type" value="Genomic_DNA"/>
</dbReference>
<proteinExistence type="predicted"/>
<organism evidence="1 2">
    <name type="scientific">Brucella pseudogrignonensis</name>
    <dbReference type="NCBI Taxonomy" id="419475"/>
    <lineage>
        <taxon>Bacteria</taxon>
        <taxon>Pseudomonadati</taxon>
        <taxon>Pseudomonadota</taxon>
        <taxon>Alphaproteobacteria</taxon>
        <taxon>Hyphomicrobiales</taxon>
        <taxon>Brucellaceae</taxon>
        <taxon>Brucella/Ochrobactrum group</taxon>
        <taxon>Brucella</taxon>
    </lineage>
</organism>
<dbReference type="InterPro" id="IPR038696">
    <property type="entry name" value="IalB_sf"/>
</dbReference>